<evidence type="ECO:0000259" key="1">
    <source>
        <dbReference type="Pfam" id="PF01717"/>
    </source>
</evidence>
<reference evidence="3" key="1">
    <citation type="journal article" date="2019" name="Int. J. Syst. Evol. Microbiol.">
        <title>The Global Catalogue of Microorganisms (GCM) 10K type strain sequencing project: providing services to taxonomists for standard genome sequencing and annotation.</title>
        <authorList>
            <consortium name="The Broad Institute Genomics Platform"/>
            <consortium name="The Broad Institute Genome Sequencing Center for Infectious Disease"/>
            <person name="Wu L."/>
            <person name="Ma J."/>
        </authorList>
    </citation>
    <scope>NUCLEOTIDE SEQUENCE [LARGE SCALE GENOMIC DNA]</scope>
    <source>
        <strain evidence="3">JCM 17137</strain>
    </source>
</reference>
<dbReference type="SUPFAM" id="SSF51726">
    <property type="entry name" value="UROD/MetE-like"/>
    <property type="match status" value="1"/>
</dbReference>
<dbReference type="Pfam" id="PF01717">
    <property type="entry name" value="Meth_synt_2"/>
    <property type="match status" value="1"/>
</dbReference>
<accession>A0ABP7GHN8</accession>
<name>A0ABP7GHN8_9ACTN</name>
<proteinExistence type="predicted"/>
<dbReference type="RefSeq" id="WP_344977286.1">
    <property type="nucleotide sequence ID" value="NZ_BAABDD010000050.1"/>
</dbReference>
<evidence type="ECO:0000313" key="3">
    <source>
        <dbReference type="Proteomes" id="UP001500908"/>
    </source>
</evidence>
<dbReference type="InterPro" id="IPR002629">
    <property type="entry name" value="Met_Synth_C/arc"/>
</dbReference>
<dbReference type="Proteomes" id="UP001500908">
    <property type="component" value="Unassembled WGS sequence"/>
</dbReference>
<dbReference type="InterPro" id="IPR038071">
    <property type="entry name" value="UROD/MetE-like_sf"/>
</dbReference>
<feature type="domain" description="Cobalamin-independent methionine synthase MetE C-terminal/archaeal" evidence="1">
    <location>
        <begin position="15"/>
        <end position="331"/>
    </location>
</feature>
<protein>
    <submittedName>
        <fullName evidence="2">Methionine synthase</fullName>
    </submittedName>
</protein>
<dbReference type="Gene3D" id="3.20.20.210">
    <property type="match status" value="1"/>
</dbReference>
<evidence type="ECO:0000313" key="2">
    <source>
        <dbReference type="EMBL" id="GAA3766076.1"/>
    </source>
</evidence>
<gene>
    <name evidence="2" type="ORF">GCM10022402_49120</name>
</gene>
<sequence length="340" mass="35655">MSEQLNYPWPPASATGVGSFPGTDPDEAMRIIAGELPDLVHLPELPARGPGADMIGRSAALLVEFPVEAQPSGWRVAQRPGRDLRRATSYLSYDLDVLEEHAGDYTGPLKIQLAGPWTLAAGIELRSGEKLLADAGAVADLCASLTEAIGSHIARVRALVPGARPLVQLDEPFLPAVLRGTVPTASGYATLRAVEPVTVEERLRTVFAAIADTAAIPAVHCCAPAVPVDLLRRSGARVLGVDATALRQDSDEAIGEAVEEGVGLFLGTVASTDTHLSEPATNVGPIRELWHRLGFDPELLARAVVVTPTCGLAHASPGYARAALAACVAGARVLHEEPRL</sequence>
<dbReference type="CDD" id="cd03310">
    <property type="entry name" value="CIMS_like"/>
    <property type="match status" value="1"/>
</dbReference>
<dbReference type="EMBL" id="BAABDD010000050">
    <property type="protein sequence ID" value="GAA3766076.1"/>
    <property type="molecule type" value="Genomic_DNA"/>
</dbReference>
<comment type="caution">
    <text evidence="2">The sequence shown here is derived from an EMBL/GenBank/DDBJ whole genome shotgun (WGS) entry which is preliminary data.</text>
</comment>
<keyword evidence="3" id="KW-1185">Reference proteome</keyword>
<organism evidence="2 3">
    <name type="scientific">Salinactinospora qingdaonensis</name>
    <dbReference type="NCBI Taxonomy" id="702744"/>
    <lineage>
        <taxon>Bacteria</taxon>
        <taxon>Bacillati</taxon>
        <taxon>Actinomycetota</taxon>
        <taxon>Actinomycetes</taxon>
        <taxon>Streptosporangiales</taxon>
        <taxon>Nocardiopsidaceae</taxon>
        <taxon>Salinactinospora</taxon>
    </lineage>
</organism>